<dbReference type="RefSeq" id="WP_086818397.1">
    <property type="nucleotide sequence ID" value="NZ_BJMM01000019.1"/>
</dbReference>
<dbReference type="AlphaFoldDB" id="A0A4Y3R3H0"/>
<comment type="caution">
    <text evidence="2">The sequence shown here is derived from an EMBL/GenBank/DDBJ whole genome shotgun (WGS) entry which is preliminary data.</text>
</comment>
<dbReference type="PANTHER" id="PTHR35585">
    <property type="entry name" value="HHE DOMAIN PROTEIN (AFU_ORTHOLOGUE AFUA_4G00730)"/>
    <property type="match status" value="1"/>
</dbReference>
<sequence length="166" mass="18966">MAYKQDLLELFTDEHREAERLLAAYEATSDVRRRDALAGRLVTDLARHTVAEEHHLHPVVRRALPDGEHLVARALADRAEAERVVGELSRRAPGGPGAERCVRELSDWLGRHSAYQEDEVFPRLRDVLTRRERLERGTRAAAHAERPLDPGPGLFDRLRERLSARF</sequence>
<organism evidence="2 3">
    <name type="scientific">Streptomyces cacaoi</name>
    <dbReference type="NCBI Taxonomy" id="1898"/>
    <lineage>
        <taxon>Bacteria</taxon>
        <taxon>Bacillati</taxon>
        <taxon>Actinomycetota</taxon>
        <taxon>Actinomycetes</taxon>
        <taxon>Kitasatosporales</taxon>
        <taxon>Streptomycetaceae</taxon>
        <taxon>Streptomyces</taxon>
    </lineage>
</organism>
<dbReference type="Pfam" id="PF01814">
    <property type="entry name" value="Hemerythrin"/>
    <property type="match status" value="1"/>
</dbReference>
<feature type="domain" description="Hemerythrin-like" evidence="1">
    <location>
        <begin position="7"/>
        <end position="124"/>
    </location>
</feature>
<keyword evidence="3" id="KW-1185">Reference proteome</keyword>
<dbReference type="EMBL" id="BJMM01000019">
    <property type="protein sequence ID" value="GEB51248.1"/>
    <property type="molecule type" value="Genomic_DNA"/>
</dbReference>
<accession>A0A4Y3R3H0</accession>
<name>A0A4Y3R3H0_STRCI</name>
<protein>
    <recommendedName>
        <fullName evidence="1">Hemerythrin-like domain-containing protein</fullName>
    </recommendedName>
</protein>
<gene>
    <name evidence="2" type="ORF">SCA03_37990</name>
</gene>
<proteinExistence type="predicted"/>
<evidence type="ECO:0000313" key="2">
    <source>
        <dbReference type="EMBL" id="GEB51248.1"/>
    </source>
</evidence>
<dbReference type="PANTHER" id="PTHR35585:SF1">
    <property type="entry name" value="HHE DOMAIN PROTEIN (AFU_ORTHOLOGUE AFUA_4G00730)"/>
    <property type="match status" value="1"/>
</dbReference>
<dbReference type="Proteomes" id="UP000319210">
    <property type="component" value="Unassembled WGS sequence"/>
</dbReference>
<dbReference type="InterPro" id="IPR012312">
    <property type="entry name" value="Hemerythrin-like"/>
</dbReference>
<evidence type="ECO:0000259" key="1">
    <source>
        <dbReference type="Pfam" id="PF01814"/>
    </source>
</evidence>
<dbReference type="Gene3D" id="1.20.120.520">
    <property type="entry name" value="nmb1532 protein domain like"/>
    <property type="match status" value="1"/>
</dbReference>
<evidence type="ECO:0000313" key="3">
    <source>
        <dbReference type="Proteomes" id="UP000319210"/>
    </source>
</evidence>
<dbReference type="OrthoDB" id="9793637at2"/>
<reference evidence="2 3" key="1">
    <citation type="submission" date="2019-06" db="EMBL/GenBank/DDBJ databases">
        <title>Whole genome shotgun sequence of Streptomyces cacaoi subsp. cacaoi NBRC 12748.</title>
        <authorList>
            <person name="Hosoyama A."/>
            <person name="Uohara A."/>
            <person name="Ohji S."/>
            <person name="Ichikawa N."/>
        </authorList>
    </citation>
    <scope>NUCLEOTIDE SEQUENCE [LARGE SCALE GENOMIC DNA]</scope>
    <source>
        <strain evidence="2 3">NBRC 12748</strain>
    </source>
</reference>